<sequence>MSAVWLLGHKTLSDSLSVQEALSGIFGSVSLATWIFLLVPQLYLNYKTGSAEGISLAFLGVWLIGDITNLSGALWADLVPTVIALAIYFCIADVVLIAQCLYYNHVNASKTARQTSVTSITSVTEDEPLLSHRRSSDTIGLPGSHRRRSSALSAGGNSLAKILEEENEGEGNAWLKNSLSILGVIVVGTAGWAIAWQAGVWIPQPEDGAGDVGGLKETAVGAKILGYISAVCYLGARIPQIVKNYRDKSCSGLALLFFMLSLMGNLTYGAGILAHSLEKEYLWTNLPWLIGSLGTMVEDAVIFVQFRIYAKNGSGAAVVE</sequence>
<feature type="transmembrane region" description="Helical" evidence="5">
    <location>
        <begin position="219"/>
        <end position="238"/>
    </location>
</feature>
<evidence type="ECO:0000256" key="2">
    <source>
        <dbReference type="ARBA" id="ARBA00022692"/>
    </source>
</evidence>
<evidence type="ECO:0000256" key="4">
    <source>
        <dbReference type="ARBA" id="ARBA00023136"/>
    </source>
</evidence>
<evidence type="ECO:0008006" key="8">
    <source>
        <dbReference type="Google" id="ProtNLM"/>
    </source>
</evidence>
<dbReference type="EMBL" id="JAZHXI010000017">
    <property type="protein sequence ID" value="KAL2062067.1"/>
    <property type="molecule type" value="Genomic_DNA"/>
</dbReference>
<dbReference type="PANTHER" id="PTHR16201">
    <property type="entry name" value="SEVEN TRANSMEMBRANE PROTEIN 1-RELATED"/>
    <property type="match status" value="1"/>
</dbReference>
<feature type="transmembrane region" description="Helical" evidence="5">
    <location>
        <begin position="56"/>
        <end position="76"/>
    </location>
</feature>
<dbReference type="SMART" id="SM00679">
    <property type="entry name" value="CTNS"/>
    <property type="match status" value="2"/>
</dbReference>
<keyword evidence="4 5" id="KW-0472">Membrane</keyword>
<feature type="transmembrane region" description="Helical" evidence="5">
    <location>
        <begin position="21"/>
        <end position="44"/>
    </location>
</feature>
<dbReference type="PANTHER" id="PTHR16201:SF44">
    <property type="entry name" value="SEVEN TRANSMEMBRANE PROTEIN 1"/>
    <property type="match status" value="1"/>
</dbReference>
<feature type="transmembrane region" description="Helical" evidence="5">
    <location>
        <begin position="286"/>
        <end position="304"/>
    </location>
</feature>
<gene>
    <name evidence="6" type="ORF">VTL71DRAFT_6333</name>
</gene>
<dbReference type="Proteomes" id="UP001595075">
    <property type="component" value="Unassembled WGS sequence"/>
</dbReference>
<evidence type="ECO:0000313" key="7">
    <source>
        <dbReference type="Proteomes" id="UP001595075"/>
    </source>
</evidence>
<evidence type="ECO:0000256" key="5">
    <source>
        <dbReference type="SAM" id="Phobius"/>
    </source>
</evidence>
<dbReference type="Gene3D" id="1.20.1280.290">
    <property type="match status" value="2"/>
</dbReference>
<comment type="subcellular location">
    <subcellularLocation>
        <location evidence="1">Membrane</location>
        <topology evidence="1">Multi-pass membrane protein</topology>
    </subcellularLocation>
</comment>
<feature type="transmembrane region" description="Helical" evidence="5">
    <location>
        <begin position="179"/>
        <end position="199"/>
    </location>
</feature>
<feature type="transmembrane region" description="Helical" evidence="5">
    <location>
        <begin position="82"/>
        <end position="103"/>
    </location>
</feature>
<comment type="caution">
    <text evidence="6">The sequence shown here is derived from an EMBL/GenBank/DDBJ whole genome shotgun (WGS) entry which is preliminary data.</text>
</comment>
<protein>
    <recommendedName>
        <fullName evidence="8">Vacuolar membrane PQ loop repeat protein</fullName>
    </recommendedName>
</protein>
<reference evidence="6 7" key="1">
    <citation type="journal article" date="2024" name="Commun. Biol.">
        <title>Comparative genomic analysis of thermophilic fungi reveals convergent evolutionary adaptations and gene losses.</title>
        <authorList>
            <person name="Steindorff A.S."/>
            <person name="Aguilar-Pontes M.V."/>
            <person name="Robinson A.J."/>
            <person name="Andreopoulos B."/>
            <person name="LaButti K."/>
            <person name="Kuo A."/>
            <person name="Mondo S."/>
            <person name="Riley R."/>
            <person name="Otillar R."/>
            <person name="Haridas S."/>
            <person name="Lipzen A."/>
            <person name="Grimwood J."/>
            <person name="Schmutz J."/>
            <person name="Clum A."/>
            <person name="Reid I.D."/>
            <person name="Moisan M.C."/>
            <person name="Butler G."/>
            <person name="Nguyen T.T.M."/>
            <person name="Dewar K."/>
            <person name="Conant G."/>
            <person name="Drula E."/>
            <person name="Henrissat B."/>
            <person name="Hansel C."/>
            <person name="Singer S."/>
            <person name="Hutchinson M.I."/>
            <person name="de Vries R.P."/>
            <person name="Natvig D.O."/>
            <person name="Powell A.J."/>
            <person name="Tsang A."/>
            <person name="Grigoriev I.V."/>
        </authorList>
    </citation>
    <scope>NUCLEOTIDE SEQUENCE [LARGE SCALE GENOMIC DNA]</scope>
    <source>
        <strain evidence="6 7">CBS 494.80</strain>
    </source>
</reference>
<proteinExistence type="predicted"/>
<keyword evidence="7" id="KW-1185">Reference proteome</keyword>
<organism evidence="6 7">
    <name type="scientific">Oculimacula yallundae</name>
    <dbReference type="NCBI Taxonomy" id="86028"/>
    <lineage>
        <taxon>Eukaryota</taxon>
        <taxon>Fungi</taxon>
        <taxon>Dikarya</taxon>
        <taxon>Ascomycota</taxon>
        <taxon>Pezizomycotina</taxon>
        <taxon>Leotiomycetes</taxon>
        <taxon>Helotiales</taxon>
        <taxon>Ploettnerulaceae</taxon>
        <taxon>Oculimacula</taxon>
    </lineage>
</organism>
<evidence type="ECO:0000256" key="1">
    <source>
        <dbReference type="ARBA" id="ARBA00004141"/>
    </source>
</evidence>
<evidence type="ECO:0000256" key="3">
    <source>
        <dbReference type="ARBA" id="ARBA00022989"/>
    </source>
</evidence>
<keyword evidence="2 5" id="KW-0812">Transmembrane</keyword>
<dbReference type="Pfam" id="PF04193">
    <property type="entry name" value="PQ-loop"/>
    <property type="match status" value="2"/>
</dbReference>
<evidence type="ECO:0000313" key="6">
    <source>
        <dbReference type="EMBL" id="KAL2062067.1"/>
    </source>
</evidence>
<dbReference type="InterPro" id="IPR006603">
    <property type="entry name" value="PQ-loop_rpt"/>
</dbReference>
<name>A0ABR4BXE1_9HELO</name>
<feature type="transmembrane region" description="Helical" evidence="5">
    <location>
        <begin position="250"/>
        <end position="274"/>
    </location>
</feature>
<accession>A0ABR4BXE1</accession>
<keyword evidence="3 5" id="KW-1133">Transmembrane helix</keyword>
<dbReference type="InterPro" id="IPR051415">
    <property type="entry name" value="LAAT-1"/>
</dbReference>